<comment type="caution">
    <text evidence="3">The sequence shown here is derived from an EMBL/GenBank/DDBJ whole genome shotgun (WGS) entry which is preliminary data.</text>
</comment>
<dbReference type="PANTHER" id="PTHR30273">
    <property type="entry name" value="PERIPLASMIC SIGNAL SENSOR AND SIGMA FACTOR ACTIVATOR FECR-RELATED"/>
    <property type="match status" value="1"/>
</dbReference>
<gene>
    <name evidence="3" type="ORF">J2800_003571</name>
</gene>
<feature type="domain" description="FecR protein" evidence="2">
    <location>
        <begin position="104"/>
        <end position="197"/>
    </location>
</feature>
<evidence type="ECO:0000259" key="2">
    <source>
        <dbReference type="Pfam" id="PF04773"/>
    </source>
</evidence>
<keyword evidence="1 3" id="KW-0812">Transmembrane</keyword>
<dbReference type="RefSeq" id="WP_310033450.1">
    <property type="nucleotide sequence ID" value="NZ_JAVDRL010000010.1"/>
</dbReference>
<evidence type="ECO:0000256" key="1">
    <source>
        <dbReference type="SAM" id="Phobius"/>
    </source>
</evidence>
<proteinExistence type="predicted"/>
<keyword evidence="1" id="KW-0472">Membrane</keyword>
<dbReference type="Gene3D" id="2.60.120.1440">
    <property type="match status" value="1"/>
</dbReference>
<sequence length="318" mass="34169">MTDRETAEDIEAEAARWVWRLDRDGRIPELEIQLEAWLAGDARRRGAFLKAESVWTLLDRAGGIASRSLARPARPISRRVLLAGAGGAIAAAMVGSGVLILREDRFSTGVGEVRRVPLEDGSAVAINTASAVEVAFRRTQRTVRLRDGEAWFQVAKDVQRPFVVEAGAVRVRAVGTAFSVRRRANGADVLVTEGVVEVWAEGATRAPSRLKAGQGAFVDASAVVRPAVAAPEAVDRKLEWRYGKIDLAGETLGEAVADFNRYNERKLVIADPGIADERLYGAFNTGGPDAFAAAVGASLGVEVEVRSSEIILGRRRAS</sequence>
<keyword evidence="1" id="KW-1133">Transmembrane helix</keyword>
<dbReference type="Proteomes" id="UP001262754">
    <property type="component" value="Unassembled WGS sequence"/>
</dbReference>
<dbReference type="PIRSF" id="PIRSF018266">
    <property type="entry name" value="FecR"/>
    <property type="match status" value="1"/>
</dbReference>
<accession>A0ABU1N3Z4</accession>
<dbReference type="InterPro" id="IPR006860">
    <property type="entry name" value="FecR"/>
</dbReference>
<protein>
    <submittedName>
        <fullName evidence="3">Transmembrane sensor</fullName>
    </submittedName>
</protein>
<keyword evidence="4" id="KW-1185">Reference proteome</keyword>
<dbReference type="InterPro" id="IPR012373">
    <property type="entry name" value="Ferrdict_sens_TM"/>
</dbReference>
<evidence type="ECO:0000313" key="4">
    <source>
        <dbReference type="Proteomes" id="UP001262754"/>
    </source>
</evidence>
<dbReference type="Pfam" id="PF04773">
    <property type="entry name" value="FecR"/>
    <property type="match status" value="1"/>
</dbReference>
<dbReference type="PANTHER" id="PTHR30273:SF2">
    <property type="entry name" value="PROTEIN FECR"/>
    <property type="match status" value="1"/>
</dbReference>
<feature type="transmembrane region" description="Helical" evidence="1">
    <location>
        <begin position="80"/>
        <end position="101"/>
    </location>
</feature>
<reference evidence="3 4" key="1">
    <citation type="submission" date="2023-07" db="EMBL/GenBank/DDBJ databases">
        <title>Sorghum-associated microbial communities from plants grown in Nebraska, USA.</title>
        <authorList>
            <person name="Schachtman D."/>
        </authorList>
    </citation>
    <scope>NUCLEOTIDE SEQUENCE [LARGE SCALE GENOMIC DNA]</scope>
    <source>
        <strain evidence="3 4">DS2154</strain>
    </source>
</reference>
<evidence type="ECO:0000313" key="3">
    <source>
        <dbReference type="EMBL" id="MDR6532811.1"/>
    </source>
</evidence>
<dbReference type="EMBL" id="JAVDRL010000010">
    <property type="protein sequence ID" value="MDR6532811.1"/>
    <property type="molecule type" value="Genomic_DNA"/>
</dbReference>
<organism evidence="3 4">
    <name type="scientific">Caulobacter rhizosphaerae</name>
    <dbReference type="NCBI Taxonomy" id="2010972"/>
    <lineage>
        <taxon>Bacteria</taxon>
        <taxon>Pseudomonadati</taxon>
        <taxon>Pseudomonadota</taxon>
        <taxon>Alphaproteobacteria</taxon>
        <taxon>Caulobacterales</taxon>
        <taxon>Caulobacteraceae</taxon>
        <taxon>Caulobacter</taxon>
    </lineage>
</organism>
<name>A0ABU1N3Z4_9CAUL</name>